<dbReference type="Proteomes" id="UP000053257">
    <property type="component" value="Unassembled WGS sequence"/>
</dbReference>
<dbReference type="EMBL" id="KN840483">
    <property type="protein sequence ID" value="KIP08189.1"/>
    <property type="molecule type" value="Genomic_DNA"/>
</dbReference>
<name>A0A0C3NSI1_PHLG1</name>
<reference evidence="1 2" key="1">
    <citation type="journal article" date="2014" name="PLoS Genet.">
        <title>Analysis of the Phlebiopsis gigantea genome, transcriptome and secretome provides insight into its pioneer colonization strategies of wood.</title>
        <authorList>
            <person name="Hori C."/>
            <person name="Ishida T."/>
            <person name="Igarashi K."/>
            <person name="Samejima M."/>
            <person name="Suzuki H."/>
            <person name="Master E."/>
            <person name="Ferreira P."/>
            <person name="Ruiz-Duenas F.J."/>
            <person name="Held B."/>
            <person name="Canessa P."/>
            <person name="Larrondo L.F."/>
            <person name="Schmoll M."/>
            <person name="Druzhinina I.S."/>
            <person name="Kubicek C.P."/>
            <person name="Gaskell J.A."/>
            <person name="Kersten P."/>
            <person name="St John F."/>
            <person name="Glasner J."/>
            <person name="Sabat G."/>
            <person name="Splinter BonDurant S."/>
            <person name="Syed K."/>
            <person name="Yadav J."/>
            <person name="Mgbeahuruike A.C."/>
            <person name="Kovalchuk A."/>
            <person name="Asiegbu F.O."/>
            <person name="Lackner G."/>
            <person name="Hoffmeister D."/>
            <person name="Rencoret J."/>
            <person name="Gutierrez A."/>
            <person name="Sun H."/>
            <person name="Lindquist E."/>
            <person name="Barry K."/>
            <person name="Riley R."/>
            <person name="Grigoriev I.V."/>
            <person name="Henrissat B."/>
            <person name="Kues U."/>
            <person name="Berka R.M."/>
            <person name="Martinez A.T."/>
            <person name="Covert S.F."/>
            <person name="Blanchette R.A."/>
            <person name="Cullen D."/>
        </authorList>
    </citation>
    <scope>NUCLEOTIDE SEQUENCE [LARGE SCALE GENOMIC DNA]</scope>
    <source>
        <strain evidence="1 2">11061_1 CR5-6</strain>
    </source>
</reference>
<dbReference type="HOGENOM" id="CLU_1571223_0_0_1"/>
<protein>
    <submittedName>
        <fullName evidence="1">Uncharacterized protein</fullName>
    </submittedName>
</protein>
<keyword evidence="2" id="KW-1185">Reference proteome</keyword>
<gene>
    <name evidence="1" type="ORF">PHLGIDRAFT_386178</name>
</gene>
<evidence type="ECO:0000313" key="2">
    <source>
        <dbReference type="Proteomes" id="UP000053257"/>
    </source>
</evidence>
<dbReference type="PROSITE" id="PS51257">
    <property type="entry name" value="PROKAR_LIPOPROTEIN"/>
    <property type="match status" value="1"/>
</dbReference>
<sequence length="170" mass="18521">MVGRAVDGHGTQTGLCACAIRLLDLCSTRTAPWSLHPEAPAGPALVVRFTDARCVRLERERRRRGAADAVRVGRRVALRPRLSLHTTPSVSADFDSISFRYSATPSPAATSQYTLLELLRAGEGWDSESLVARRRRGCDSATSCVMPSLPSYASSLRFQRLKPFTSLACS</sequence>
<proteinExistence type="predicted"/>
<dbReference type="AlphaFoldDB" id="A0A0C3NSI1"/>
<evidence type="ECO:0000313" key="1">
    <source>
        <dbReference type="EMBL" id="KIP08189.1"/>
    </source>
</evidence>
<organism evidence="1 2">
    <name type="scientific">Phlebiopsis gigantea (strain 11061_1 CR5-6)</name>
    <name type="common">White-rot fungus</name>
    <name type="synonym">Peniophora gigantea</name>
    <dbReference type="NCBI Taxonomy" id="745531"/>
    <lineage>
        <taxon>Eukaryota</taxon>
        <taxon>Fungi</taxon>
        <taxon>Dikarya</taxon>
        <taxon>Basidiomycota</taxon>
        <taxon>Agaricomycotina</taxon>
        <taxon>Agaricomycetes</taxon>
        <taxon>Polyporales</taxon>
        <taxon>Phanerochaetaceae</taxon>
        <taxon>Phlebiopsis</taxon>
    </lineage>
</organism>
<accession>A0A0C3NSI1</accession>